<dbReference type="AlphaFoldDB" id="A0A2T3N4U5"/>
<dbReference type="NCBIfam" id="TIGR00093">
    <property type="entry name" value="pseudouridine synthase"/>
    <property type="match status" value="1"/>
</dbReference>
<feature type="domain" description="RNA-binding S4" evidence="10">
    <location>
        <begin position="3"/>
        <end position="73"/>
    </location>
</feature>
<keyword evidence="12" id="KW-1185">Reference proteome</keyword>
<dbReference type="InterPro" id="IPR000748">
    <property type="entry name" value="PsdUridine_synth_RsuA/RluB/E/F"/>
</dbReference>
<dbReference type="Gene3D" id="3.30.2350.10">
    <property type="entry name" value="Pseudouridine synthase"/>
    <property type="match status" value="1"/>
</dbReference>
<comment type="similarity">
    <text evidence="1 8">Belongs to the pseudouridine synthase RsuA family.</text>
</comment>
<dbReference type="GO" id="GO:0000455">
    <property type="term" value="P:enzyme-directed rRNA pseudouridine synthesis"/>
    <property type="evidence" value="ECO:0007669"/>
    <property type="project" value="UniProtKB-ARBA"/>
</dbReference>
<evidence type="ECO:0000256" key="1">
    <source>
        <dbReference type="ARBA" id="ARBA00008348"/>
    </source>
</evidence>
<sequence>MSEKLQKVLARSGQGSRREIELMIQNGRVSIDGKVAKLGDRLDDLNVTVRIDGHKIEMVATSDEVCRVLVYNKPEGELCTRSDPEGRRTVFDRLPRLESGRWVSVGRLDANTSGLLLFTTDGELANRLMHPSHRVEREYMVRVFGEVTEQMVKNLVQGVKLEDGMARFEDVVYAGGEGMNHTFYVMITEGRNREVRRLWDSQGVTVSRLKRVRYGDIYLTKDMPRGGWMELELKEVNYLREAVELAPEETTLLTVEGLKRKKGVRQIRRAVRRHEERASEAPRGRRGRNNEERRSSSRNAAEDQKAQGKRKPSNGKPSGKPTSGKPSTGSAPQGKRKPSDSQSASGTPGKRKPSGNAANRRNPLANKPAKPRTRK</sequence>
<comment type="caution">
    <text evidence="11">The sequence shown here is derived from an EMBL/GenBank/DDBJ whole genome shotgun (WGS) entry which is preliminary data.</text>
</comment>
<dbReference type="GO" id="GO:0160139">
    <property type="term" value="F:23S rRNA pseudouridine(2605) synthase activity"/>
    <property type="evidence" value="ECO:0007669"/>
    <property type="project" value="UniProtKB-EC"/>
</dbReference>
<dbReference type="RefSeq" id="WP_107281517.1">
    <property type="nucleotide sequence ID" value="NZ_PYMC01000001.1"/>
</dbReference>
<dbReference type="Proteomes" id="UP000240904">
    <property type="component" value="Unassembled WGS sequence"/>
</dbReference>
<evidence type="ECO:0000256" key="3">
    <source>
        <dbReference type="ARBA" id="ARBA00022884"/>
    </source>
</evidence>
<evidence type="ECO:0000256" key="8">
    <source>
        <dbReference type="RuleBase" id="RU003887"/>
    </source>
</evidence>
<dbReference type="Gene3D" id="3.10.290.10">
    <property type="entry name" value="RNA-binding S4 domain"/>
    <property type="match status" value="1"/>
</dbReference>
<dbReference type="InterPro" id="IPR002942">
    <property type="entry name" value="S4_RNA-bd"/>
</dbReference>
<dbReference type="SUPFAM" id="SSF55120">
    <property type="entry name" value="Pseudouridine synthase"/>
    <property type="match status" value="1"/>
</dbReference>
<dbReference type="FunFam" id="3.30.70.1560:FF:000001">
    <property type="entry name" value="Pseudouridine synthase"/>
    <property type="match status" value="1"/>
</dbReference>
<keyword evidence="3 7" id="KW-0694">RNA-binding</keyword>
<keyword evidence="4 8" id="KW-0413">Isomerase</keyword>
<dbReference type="InterPro" id="IPR050343">
    <property type="entry name" value="RsuA_PseudoU_synthase"/>
</dbReference>
<feature type="compositionally biased region" description="Polar residues" evidence="9">
    <location>
        <begin position="320"/>
        <end position="331"/>
    </location>
</feature>
<dbReference type="OrthoDB" id="9807213at2"/>
<dbReference type="GO" id="GO:0005829">
    <property type="term" value="C:cytosol"/>
    <property type="evidence" value="ECO:0007669"/>
    <property type="project" value="UniProtKB-ARBA"/>
</dbReference>
<dbReference type="GO" id="GO:0003723">
    <property type="term" value="F:RNA binding"/>
    <property type="evidence" value="ECO:0007669"/>
    <property type="project" value="UniProtKB-KW"/>
</dbReference>
<feature type="compositionally biased region" description="Basic and acidic residues" evidence="9">
    <location>
        <begin position="273"/>
        <end position="306"/>
    </location>
</feature>
<evidence type="ECO:0000256" key="5">
    <source>
        <dbReference type="ARBA" id="ARBA00036944"/>
    </source>
</evidence>
<dbReference type="InterPro" id="IPR018496">
    <property type="entry name" value="PsdUridine_synth_RsuA/RluB_CS"/>
</dbReference>
<comment type="function">
    <text evidence="6">Responsible for synthesis of pseudouridine from uracil-2605 in 23S ribosomal RNA.</text>
</comment>
<dbReference type="PROSITE" id="PS50889">
    <property type="entry name" value="S4"/>
    <property type="match status" value="1"/>
</dbReference>
<accession>A0A2T3N4U5</accession>
<evidence type="ECO:0000256" key="7">
    <source>
        <dbReference type="PROSITE-ProRule" id="PRU00182"/>
    </source>
</evidence>
<gene>
    <name evidence="11" type="ORF">C9I89_01200</name>
</gene>
<organism evidence="11 12">
    <name type="scientific">Photobacterium lipolyticum</name>
    <dbReference type="NCBI Taxonomy" id="266810"/>
    <lineage>
        <taxon>Bacteria</taxon>
        <taxon>Pseudomonadati</taxon>
        <taxon>Pseudomonadota</taxon>
        <taxon>Gammaproteobacteria</taxon>
        <taxon>Vibrionales</taxon>
        <taxon>Vibrionaceae</taxon>
        <taxon>Photobacterium</taxon>
    </lineage>
</organism>
<dbReference type="PROSITE" id="PS01149">
    <property type="entry name" value="PSI_RSU"/>
    <property type="match status" value="1"/>
</dbReference>
<protein>
    <recommendedName>
        <fullName evidence="8">Pseudouridine synthase</fullName>
        <ecNumber evidence="8">5.4.99.-</ecNumber>
    </recommendedName>
</protein>
<dbReference type="InterPro" id="IPR020103">
    <property type="entry name" value="PsdUridine_synth_cat_dom_sf"/>
</dbReference>
<dbReference type="InterPro" id="IPR006145">
    <property type="entry name" value="PsdUridine_synth_RsuA/RluA"/>
</dbReference>
<dbReference type="Pfam" id="PF00849">
    <property type="entry name" value="PseudoU_synth_2"/>
    <property type="match status" value="1"/>
</dbReference>
<dbReference type="FunFam" id="3.10.290.10:FF:000003">
    <property type="entry name" value="Pseudouridine synthase"/>
    <property type="match status" value="1"/>
</dbReference>
<keyword evidence="2" id="KW-0698">rRNA processing</keyword>
<dbReference type="Pfam" id="PF01479">
    <property type="entry name" value="S4"/>
    <property type="match status" value="1"/>
</dbReference>
<evidence type="ECO:0000313" key="11">
    <source>
        <dbReference type="EMBL" id="PSW07365.1"/>
    </source>
</evidence>
<dbReference type="CDD" id="cd02556">
    <property type="entry name" value="PseudoU_synth_RluB"/>
    <property type="match status" value="1"/>
</dbReference>
<evidence type="ECO:0000256" key="2">
    <source>
        <dbReference type="ARBA" id="ARBA00022552"/>
    </source>
</evidence>
<dbReference type="NCBIfam" id="NF007976">
    <property type="entry name" value="PRK10700.1"/>
    <property type="match status" value="1"/>
</dbReference>
<evidence type="ECO:0000259" key="10">
    <source>
        <dbReference type="SMART" id="SM00363"/>
    </source>
</evidence>
<comment type="catalytic activity">
    <reaction evidence="5">
        <text>uridine(2605) in 23S rRNA = pseudouridine(2605) in 23S rRNA</text>
        <dbReference type="Rhea" id="RHEA:42520"/>
        <dbReference type="Rhea" id="RHEA-COMP:10095"/>
        <dbReference type="Rhea" id="RHEA-COMP:10096"/>
        <dbReference type="ChEBI" id="CHEBI:65314"/>
        <dbReference type="ChEBI" id="CHEBI:65315"/>
        <dbReference type="EC" id="5.4.99.22"/>
    </reaction>
</comment>
<dbReference type="CDD" id="cd00165">
    <property type="entry name" value="S4"/>
    <property type="match status" value="1"/>
</dbReference>
<dbReference type="SUPFAM" id="SSF55174">
    <property type="entry name" value="Alpha-L RNA-binding motif"/>
    <property type="match status" value="1"/>
</dbReference>
<reference evidence="11 12" key="1">
    <citation type="submission" date="2018-03" db="EMBL/GenBank/DDBJ databases">
        <title>Whole genome sequencing of Histamine producing bacteria.</title>
        <authorList>
            <person name="Butler K."/>
        </authorList>
    </citation>
    <scope>NUCLEOTIDE SEQUENCE [LARGE SCALE GENOMIC DNA]</scope>
    <source>
        <strain evidence="11 12">DSM 16190</strain>
    </source>
</reference>
<dbReference type="InterPro" id="IPR036986">
    <property type="entry name" value="S4_RNA-bd_sf"/>
</dbReference>
<dbReference type="FunFam" id="3.30.70.580:FF:000009">
    <property type="entry name" value="Pseudouridine synthase"/>
    <property type="match status" value="1"/>
</dbReference>
<evidence type="ECO:0000256" key="9">
    <source>
        <dbReference type="SAM" id="MobiDB-lite"/>
    </source>
</evidence>
<dbReference type="EMBL" id="PYMC01000001">
    <property type="protein sequence ID" value="PSW07365.1"/>
    <property type="molecule type" value="Genomic_DNA"/>
</dbReference>
<dbReference type="PANTHER" id="PTHR47683:SF3">
    <property type="entry name" value="RIBOSOMAL LARGE SUBUNIT PSEUDOURIDINE SYNTHASE B"/>
    <property type="match status" value="1"/>
</dbReference>
<evidence type="ECO:0000256" key="4">
    <source>
        <dbReference type="ARBA" id="ARBA00023235"/>
    </source>
</evidence>
<dbReference type="SMART" id="SM00363">
    <property type="entry name" value="S4"/>
    <property type="match status" value="1"/>
</dbReference>
<name>A0A2T3N4U5_9GAMM</name>
<dbReference type="PANTHER" id="PTHR47683">
    <property type="entry name" value="PSEUDOURIDINE SYNTHASE FAMILY PROTEIN-RELATED"/>
    <property type="match status" value="1"/>
</dbReference>
<proteinExistence type="inferred from homology"/>
<evidence type="ECO:0000313" key="12">
    <source>
        <dbReference type="Proteomes" id="UP000240904"/>
    </source>
</evidence>
<feature type="region of interest" description="Disordered" evidence="9">
    <location>
        <begin position="262"/>
        <end position="375"/>
    </location>
</feature>
<evidence type="ECO:0000256" key="6">
    <source>
        <dbReference type="ARBA" id="ARBA00037383"/>
    </source>
</evidence>
<feature type="compositionally biased region" description="Basic residues" evidence="9">
    <location>
        <begin position="262"/>
        <end position="272"/>
    </location>
</feature>
<dbReference type="EC" id="5.4.99.-" evidence="8"/>